<evidence type="ECO:0000313" key="2">
    <source>
        <dbReference type="Proteomes" id="UP000198985"/>
    </source>
</evidence>
<dbReference type="EMBL" id="FNTY01000002">
    <property type="protein sequence ID" value="SEE93941.1"/>
    <property type="molecule type" value="Genomic_DNA"/>
</dbReference>
<gene>
    <name evidence="1" type="ORF">SAMN04490194_5237</name>
</gene>
<organism evidence="1 2">
    <name type="scientific">Pseudomonas migulae</name>
    <dbReference type="NCBI Taxonomy" id="78543"/>
    <lineage>
        <taxon>Bacteria</taxon>
        <taxon>Pseudomonadati</taxon>
        <taxon>Pseudomonadota</taxon>
        <taxon>Gammaproteobacteria</taxon>
        <taxon>Pseudomonadales</taxon>
        <taxon>Pseudomonadaceae</taxon>
        <taxon>Pseudomonas</taxon>
    </lineage>
</organism>
<sequence>MLMFLYLKGYAEQKYTMKPSSIATRCQAPHELRQILAYSMGIPAGKALPSIRSCSS</sequence>
<dbReference type="AlphaFoldDB" id="A0A1H5MZ82"/>
<reference evidence="1 2" key="1">
    <citation type="submission" date="2016-10" db="EMBL/GenBank/DDBJ databases">
        <authorList>
            <person name="de Groot N.N."/>
        </authorList>
    </citation>
    <scope>NUCLEOTIDE SEQUENCE [LARGE SCALE GENOMIC DNA]</scope>
    <source>
        <strain evidence="1 2">BS3662</strain>
    </source>
</reference>
<accession>A0A1H5MZ82</accession>
<proteinExistence type="predicted"/>
<dbReference type="Proteomes" id="UP000198985">
    <property type="component" value="Unassembled WGS sequence"/>
</dbReference>
<name>A0A1H5MZ82_9PSED</name>
<evidence type="ECO:0000313" key="1">
    <source>
        <dbReference type="EMBL" id="SEE93941.1"/>
    </source>
</evidence>
<protein>
    <submittedName>
        <fullName evidence="1">Uncharacterized protein</fullName>
    </submittedName>
</protein>